<dbReference type="Proteomes" id="UP000887565">
    <property type="component" value="Unplaced"/>
</dbReference>
<sequence>MSSKKGSGRECSTIFSGHRDCLSFQICRKFIRLLGVAFILHGTPTATAAMTNQTAPKKTNVEYDWLHVTCTEIRLVTATVTVAVP</sequence>
<dbReference type="AlphaFoldDB" id="A0A915HMH6"/>
<proteinExistence type="predicted"/>
<organism evidence="1 2">
    <name type="scientific">Romanomermis culicivorax</name>
    <name type="common">Nematode worm</name>
    <dbReference type="NCBI Taxonomy" id="13658"/>
    <lineage>
        <taxon>Eukaryota</taxon>
        <taxon>Metazoa</taxon>
        <taxon>Ecdysozoa</taxon>
        <taxon>Nematoda</taxon>
        <taxon>Enoplea</taxon>
        <taxon>Dorylaimia</taxon>
        <taxon>Mermithida</taxon>
        <taxon>Mermithoidea</taxon>
        <taxon>Mermithidae</taxon>
        <taxon>Romanomermis</taxon>
    </lineage>
</organism>
<evidence type="ECO:0000313" key="1">
    <source>
        <dbReference type="Proteomes" id="UP000887565"/>
    </source>
</evidence>
<protein>
    <submittedName>
        <fullName evidence="2">Uncharacterized protein</fullName>
    </submittedName>
</protein>
<name>A0A915HMH6_ROMCU</name>
<keyword evidence="1" id="KW-1185">Reference proteome</keyword>
<dbReference type="WBParaSite" id="nRc.2.0.1.t02884-RA">
    <property type="protein sequence ID" value="nRc.2.0.1.t02884-RA"/>
    <property type="gene ID" value="nRc.2.0.1.g02884"/>
</dbReference>
<reference evidence="2" key="1">
    <citation type="submission" date="2022-11" db="UniProtKB">
        <authorList>
            <consortium name="WormBaseParasite"/>
        </authorList>
    </citation>
    <scope>IDENTIFICATION</scope>
</reference>
<accession>A0A915HMH6</accession>
<evidence type="ECO:0000313" key="2">
    <source>
        <dbReference type="WBParaSite" id="nRc.2.0.1.t02884-RA"/>
    </source>
</evidence>